<dbReference type="InterPro" id="IPR014729">
    <property type="entry name" value="Rossmann-like_a/b/a_fold"/>
</dbReference>
<dbReference type="GO" id="GO:0005829">
    <property type="term" value="C:cytosol"/>
    <property type="evidence" value="ECO:0007669"/>
    <property type="project" value="TreeGrafter"/>
</dbReference>
<dbReference type="InterPro" id="IPR023030">
    <property type="entry name" value="Bifunc_HldE"/>
</dbReference>
<dbReference type="Proteomes" id="UP000248806">
    <property type="component" value="Unassembled WGS sequence"/>
</dbReference>
<feature type="domain" description="Cytidyltransferase-like" evidence="12">
    <location>
        <begin position="391"/>
        <end position="483"/>
    </location>
</feature>
<dbReference type="NCBIfam" id="TIGR00125">
    <property type="entry name" value="cyt_tran_rel"/>
    <property type="match status" value="1"/>
</dbReference>
<evidence type="ECO:0000256" key="8">
    <source>
        <dbReference type="ARBA" id="ARBA00023277"/>
    </source>
</evidence>
<dbReference type="OrthoDB" id="9802794at2"/>
<keyword evidence="2 10" id="KW-0808">Transferase</keyword>
<sequence length="533" mass="58511">MDHLKNTHSPIPEVPSVELVRRFRGKRVLVLGDAMLDTYLEGDATRLCSEGPVPIVHKTAESHIPGGAANVAANLQALGADVLFVSMLGDDSTGRMLREVLQRLRVSDRWLIEHPQAPTLHKLRILAGGQYVVRFDEGAAQDYLNPEAMRACQQRLVQQLELCYQRCELVVISDYRYGVCNDAVLDRLYDLFVEQPKPLVIDSKALQRFRKLPAAIVTPNYREACTLVGSPIQPLTALKREELQDVLRPLAQEMLAMLSVEHVAITLGPHGVFVRGRQEQEFFLPAHSVAQAYDVGAGDSFASALALALAAGAPLPTAVQIGLDAASIAVSRPRTAIVQLQELLQRVSVREYTTHARSFGSAYGADHQEAITRLATLLAIERVMGRRIVFTNGVFDILHAGHVQFLRQAKALGDILVVGINSDASVRRLKGPGRPIIRERDRMALVAALDMVDHVVLFNEDTPNTLIRALRPDLHVKGGDYADEELPEAEAVRAVGGQIVIVPLIGTVSTSSVIHRIVTLAEQHKLNIEARSQ</sequence>
<dbReference type="GO" id="GO:0097171">
    <property type="term" value="P:ADP-L-glycero-beta-D-manno-heptose biosynthetic process"/>
    <property type="evidence" value="ECO:0007669"/>
    <property type="project" value="UniProtKB-UniPathway"/>
</dbReference>
<dbReference type="GO" id="GO:0005524">
    <property type="term" value="F:ATP binding"/>
    <property type="evidence" value="ECO:0007669"/>
    <property type="project" value="UniProtKB-UniRule"/>
</dbReference>
<comment type="catalytic activity">
    <reaction evidence="9 10">
        <text>D-glycero-beta-D-manno-heptose 1-phosphate + ATP + H(+) = ADP-D-glycero-beta-D-manno-heptose + diphosphate</text>
        <dbReference type="Rhea" id="RHEA:27465"/>
        <dbReference type="ChEBI" id="CHEBI:15378"/>
        <dbReference type="ChEBI" id="CHEBI:30616"/>
        <dbReference type="ChEBI" id="CHEBI:33019"/>
        <dbReference type="ChEBI" id="CHEBI:59967"/>
        <dbReference type="ChEBI" id="CHEBI:61593"/>
        <dbReference type="EC" id="2.7.7.70"/>
    </reaction>
</comment>
<dbReference type="NCBIfam" id="TIGR02199">
    <property type="entry name" value="rfaE_dom_II"/>
    <property type="match status" value="1"/>
</dbReference>
<keyword evidence="6 10" id="KW-0067">ATP-binding</keyword>
<dbReference type="SUPFAM" id="SSF53613">
    <property type="entry name" value="Ribokinase-like"/>
    <property type="match status" value="1"/>
</dbReference>
<comment type="subunit">
    <text evidence="10">Homodimer.</text>
</comment>
<evidence type="ECO:0000256" key="3">
    <source>
        <dbReference type="ARBA" id="ARBA00022695"/>
    </source>
</evidence>
<evidence type="ECO:0000256" key="2">
    <source>
        <dbReference type="ARBA" id="ARBA00022679"/>
    </source>
</evidence>
<keyword evidence="7 10" id="KW-0511">Multifunctional enzyme</keyword>
<organism evidence="13 14">
    <name type="scientific">Thermosporothrix hazakensis</name>
    <dbReference type="NCBI Taxonomy" id="644383"/>
    <lineage>
        <taxon>Bacteria</taxon>
        <taxon>Bacillati</taxon>
        <taxon>Chloroflexota</taxon>
        <taxon>Ktedonobacteria</taxon>
        <taxon>Ktedonobacterales</taxon>
        <taxon>Thermosporotrichaceae</taxon>
        <taxon>Thermosporothrix</taxon>
    </lineage>
</organism>
<evidence type="ECO:0000256" key="7">
    <source>
        <dbReference type="ARBA" id="ARBA00023268"/>
    </source>
</evidence>
<dbReference type="GO" id="GO:0016773">
    <property type="term" value="F:phosphotransferase activity, alcohol group as acceptor"/>
    <property type="evidence" value="ECO:0007669"/>
    <property type="project" value="InterPro"/>
</dbReference>
<evidence type="ECO:0000259" key="11">
    <source>
        <dbReference type="Pfam" id="PF00294"/>
    </source>
</evidence>
<reference evidence="13 14" key="1">
    <citation type="submission" date="2018-06" db="EMBL/GenBank/DDBJ databases">
        <title>Genomic Encyclopedia of Archaeal and Bacterial Type Strains, Phase II (KMG-II): from individual species to whole genera.</title>
        <authorList>
            <person name="Goeker M."/>
        </authorList>
    </citation>
    <scope>NUCLEOTIDE SEQUENCE [LARGE SCALE GENOMIC DNA]</scope>
    <source>
        <strain evidence="13 14">ATCC BAA-1881</strain>
    </source>
</reference>
<evidence type="ECO:0000256" key="4">
    <source>
        <dbReference type="ARBA" id="ARBA00022741"/>
    </source>
</evidence>
<dbReference type="EMBL" id="QKUF01000015">
    <property type="protein sequence ID" value="PZW26322.1"/>
    <property type="molecule type" value="Genomic_DNA"/>
</dbReference>
<evidence type="ECO:0000256" key="5">
    <source>
        <dbReference type="ARBA" id="ARBA00022777"/>
    </source>
</evidence>
<dbReference type="UniPathway" id="UPA00356">
    <property type="reaction ID" value="UER00437"/>
</dbReference>
<comment type="caution">
    <text evidence="13">The sequence shown here is derived from an EMBL/GenBank/DDBJ whole genome shotgun (WGS) entry which is preliminary data.</text>
</comment>
<evidence type="ECO:0000256" key="6">
    <source>
        <dbReference type="ARBA" id="ARBA00022840"/>
    </source>
</evidence>
<evidence type="ECO:0000256" key="10">
    <source>
        <dbReference type="HAMAP-Rule" id="MF_01603"/>
    </source>
</evidence>
<comment type="pathway">
    <text evidence="10">Nucleotide-sugar biosynthesis; ADP-L-glycero-beta-D-manno-heptose biosynthesis; ADP-L-glycero-beta-D-manno-heptose from D-glycero-beta-D-manno-heptose 7-phosphate: step 3/4.</text>
</comment>
<comment type="pathway">
    <text evidence="10">Nucleotide-sugar biosynthesis; ADP-L-glycero-beta-D-manno-heptose biosynthesis; ADP-L-glycero-beta-D-manno-heptose from D-glycero-beta-D-manno-heptose 7-phosphate: step 1/4.</text>
</comment>
<gene>
    <name evidence="10" type="primary">hldE</name>
    <name evidence="13" type="ORF">EI42_03902</name>
</gene>
<dbReference type="GO" id="GO:0009244">
    <property type="term" value="P:lipopolysaccharide core region biosynthetic process"/>
    <property type="evidence" value="ECO:0007669"/>
    <property type="project" value="UniProtKB-UniPathway"/>
</dbReference>
<keyword evidence="8 10" id="KW-0119">Carbohydrate metabolism</keyword>
<dbReference type="InterPro" id="IPR011914">
    <property type="entry name" value="RfaE_dom_II"/>
</dbReference>
<comment type="similarity">
    <text evidence="10">In the N-terminal section; belongs to the carbohydrate kinase PfkB family.</text>
</comment>
<dbReference type="EC" id="2.7.7.70" evidence="10"/>
<keyword evidence="5 10" id="KW-0418">Kinase</keyword>
<keyword evidence="14" id="KW-1185">Reference proteome</keyword>
<dbReference type="Pfam" id="PF00294">
    <property type="entry name" value="PfkB"/>
    <property type="match status" value="1"/>
</dbReference>
<dbReference type="PANTHER" id="PTHR46969">
    <property type="entry name" value="BIFUNCTIONAL PROTEIN HLDE"/>
    <property type="match status" value="1"/>
</dbReference>
<dbReference type="InterPro" id="IPR011611">
    <property type="entry name" value="PfkB_dom"/>
</dbReference>
<protein>
    <recommendedName>
        <fullName evidence="10">Bifunctional protein HldE</fullName>
    </recommendedName>
    <domain>
        <recommendedName>
            <fullName evidence="10">D-beta-D-heptose 7-phosphate kinase</fullName>
            <ecNumber evidence="10">2.7.1.167</ecNumber>
        </recommendedName>
        <alternativeName>
            <fullName evidence="10">D-beta-D-heptose 7-phosphotransferase</fullName>
        </alternativeName>
        <alternativeName>
            <fullName evidence="10">D-glycero-beta-D-manno-heptose-7-phosphate kinase</fullName>
        </alternativeName>
    </domain>
    <domain>
        <recommendedName>
            <fullName evidence="10">D-beta-D-heptose 1-phosphate adenylyltransferase</fullName>
            <ecNumber evidence="10">2.7.7.70</ecNumber>
        </recommendedName>
        <alternativeName>
            <fullName evidence="10">D-glycero-beta-D-manno-heptose 1-phosphate adenylyltransferase</fullName>
        </alternativeName>
    </domain>
</protein>
<dbReference type="RefSeq" id="WP_111324249.1">
    <property type="nucleotide sequence ID" value="NZ_BIFX01000001.1"/>
</dbReference>
<evidence type="ECO:0000256" key="9">
    <source>
        <dbReference type="ARBA" id="ARBA00047428"/>
    </source>
</evidence>
<feature type="domain" description="Carbohydrate kinase PfkB" evidence="11">
    <location>
        <begin position="27"/>
        <end position="336"/>
    </location>
</feature>
<evidence type="ECO:0000313" key="13">
    <source>
        <dbReference type="EMBL" id="PZW26322.1"/>
    </source>
</evidence>
<feature type="binding site" evidence="10">
    <location>
        <begin position="220"/>
        <end position="223"/>
    </location>
    <ligand>
        <name>ATP</name>
        <dbReference type="ChEBI" id="CHEBI:30616"/>
    </ligand>
</feature>
<comment type="function">
    <text evidence="10">Catalyzes the ADP transfer from ATP to D-glycero-beta-D-manno-heptose 1-phosphate, yielding ADP-D-glycero-beta-D-manno-heptose.</text>
</comment>
<keyword evidence="3 10" id="KW-0548">Nucleotidyltransferase</keyword>
<proteinExistence type="inferred from homology"/>
<evidence type="ECO:0000259" key="12">
    <source>
        <dbReference type="Pfam" id="PF01467"/>
    </source>
</evidence>
<evidence type="ECO:0000313" key="14">
    <source>
        <dbReference type="Proteomes" id="UP000248806"/>
    </source>
</evidence>
<evidence type="ECO:0000256" key="1">
    <source>
        <dbReference type="ARBA" id="ARBA00004713"/>
    </source>
</evidence>
<comment type="catalytic activity">
    <reaction evidence="10">
        <text>D-glycero-beta-D-manno-heptose 7-phosphate + ATP = D-glycero-beta-D-manno-heptose 1,7-bisphosphate + ADP + H(+)</text>
        <dbReference type="Rhea" id="RHEA:27473"/>
        <dbReference type="ChEBI" id="CHEBI:15378"/>
        <dbReference type="ChEBI" id="CHEBI:30616"/>
        <dbReference type="ChEBI" id="CHEBI:60204"/>
        <dbReference type="ChEBI" id="CHEBI:60208"/>
        <dbReference type="ChEBI" id="CHEBI:456216"/>
        <dbReference type="EC" id="2.7.1.167"/>
    </reaction>
</comment>
<dbReference type="InterPro" id="IPR004821">
    <property type="entry name" value="Cyt_trans-like"/>
</dbReference>
<dbReference type="InterPro" id="IPR029056">
    <property type="entry name" value="Ribokinase-like"/>
</dbReference>
<dbReference type="PANTHER" id="PTHR46969:SF1">
    <property type="entry name" value="BIFUNCTIONAL PROTEIN HLDE"/>
    <property type="match status" value="1"/>
</dbReference>
<feature type="region of interest" description="Cytidylyltransferase" evidence="10">
    <location>
        <begin position="390"/>
        <end position="533"/>
    </location>
</feature>
<dbReference type="EC" id="2.7.1.167" evidence="10"/>
<dbReference type="Pfam" id="PF01467">
    <property type="entry name" value="CTP_transf_like"/>
    <property type="match status" value="1"/>
</dbReference>
<dbReference type="InterPro" id="IPR002173">
    <property type="entry name" value="Carboh/pur_kinase_PfkB_CS"/>
</dbReference>
<dbReference type="PROSITE" id="PS00583">
    <property type="entry name" value="PFKB_KINASES_1"/>
    <property type="match status" value="1"/>
</dbReference>
<feature type="active site" evidence="10">
    <location>
        <position position="299"/>
    </location>
</feature>
<name>A0A326U4N1_THEHA</name>
<dbReference type="HAMAP" id="MF_01603">
    <property type="entry name" value="HldE"/>
    <property type="match status" value="1"/>
</dbReference>
<dbReference type="GO" id="GO:0033785">
    <property type="term" value="F:heptose 7-phosphate kinase activity"/>
    <property type="evidence" value="ECO:0007669"/>
    <property type="project" value="UniProtKB-UniRule"/>
</dbReference>
<comment type="function">
    <text evidence="10">Catalyzes the phosphorylation of D-glycero-D-manno-heptose 7-phosphate at the C-1 position to selectively form D-glycero-beta-D-manno-heptose-1,7-bisphosphate.</text>
</comment>
<accession>A0A326U4N1</accession>
<keyword evidence="4 10" id="KW-0547">Nucleotide-binding</keyword>
<comment type="pathway">
    <text evidence="1">Bacterial outer membrane biogenesis; LPS core biosynthesis.</text>
</comment>
<dbReference type="SUPFAM" id="SSF52374">
    <property type="entry name" value="Nucleotidylyl transferase"/>
    <property type="match status" value="1"/>
</dbReference>
<feature type="region of interest" description="Ribokinase" evidence="10">
    <location>
        <begin position="1"/>
        <end position="365"/>
    </location>
</feature>
<dbReference type="UniPathway" id="UPA00958"/>
<comment type="similarity">
    <text evidence="10">In the C-terminal section; belongs to the cytidylyltransferase family.</text>
</comment>
<dbReference type="Gene3D" id="3.40.50.620">
    <property type="entry name" value="HUPs"/>
    <property type="match status" value="1"/>
</dbReference>
<dbReference type="Gene3D" id="3.40.1190.20">
    <property type="match status" value="1"/>
</dbReference>
<dbReference type="AlphaFoldDB" id="A0A326U4N1"/>
<dbReference type="GO" id="GO:0033786">
    <property type="term" value="F:heptose-1-phosphate adenylyltransferase activity"/>
    <property type="evidence" value="ECO:0007669"/>
    <property type="project" value="UniProtKB-UniRule"/>
</dbReference>